<sequence>MNVNLKKISFFVFLKRHINTIYESMYFFACYFMMVPTGNQKQALTPIQQQGCSQL</sequence>
<organism evidence="1 2">
    <name type="scientific">Gelidibacter algens</name>
    <dbReference type="NCBI Taxonomy" id="49280"/>
    <lineage>
        <taxon>Bacteria</taxon>
        <taxon>Pseudomonadati</taxon>
        <taxon>Bacteroidota</taxon>
        <taxon>Flavobacteriia</taxon>
        <taxon>Flavobacteriales</taxon>
        <taxon>Flavobacteriaceae</taxon>
        <taxon>Gelidibacter</taxon>
    </lineage>
</organism>
<proteinExistence type="predicted"/>
<reference evidence="1 2" key="1">
    <citation type="submission" date="2018-06" db="EMBL/GenBank/DDBJ databases">
        <title>Genomic Encyclopedia of Archaeal and Bacterial Type Strains, Phase II (KMG-II): from individual species to whole genera.</title>
        <authorList>
            <person name="Goeker M."/>
        </authorList>
    </citation>
    <scope>NUCLEOTIDE SEQUENCE [LARGE SCALE GENOMIC DNA]</scope>
    <source>
        <strain evidence="1 2">DSM 12408</strain>
    </source>
</reference>
<evidence type="ECO:0000313" key="1">
    <source>
        <dbReference type="EMBL" id="RAJ27796.1"/>
    </source>
</evidence>
<dbReference type="AlphaFoldDB" id="A0A327SFI7"/>
<protein>
    <submittedName>
        <fullName evidence="1">Uncharacterized protein</fullName>
    </submittedName>
</protein>
<accession>A0A327SFI7</accession>
<dbReference type="Proteomes" id="UP000248987">
    <property type="component" value="Unassembled WGS sequence"/>
</dbReference>
<keyword evidence="2" id="KW-1185">Reference proteome</keyword>
<evidence type="ECO:0000313" key="2">
    <source>
        <dbReference type="Proteomes" id="UP000248987"/>
    </source>
</evidence>
<name>A0A327SFI7_9FLAO</name>
<dbReference type="EMBL" id="QLLQ01000001">
    <property type="protein sequence ID" value="RAJ27796.1"/>
    <property type="molecule type" value="Genomic_DNA"/>
</dbReference>
<comment type="caution">
    <text evidence="1">The sequence shown here is derived from an EMBL/GenBank/DDBJ whole genome shotgun (WGS) entry which is preliminary data.</text>
</comment>
<gene>
    <name evidence="1" type="ORF">LX77_00370</name>
</gene>